<feature type="compositionally biased region" description="Polar residues" evidence="1">
    <location>
        <begin position="32"/>
        <end position="64"/>
    </location>
</feature>
<comment type="caution">
    <text evidence="2">The sequence shown here is derived from an EMBL/GenBank/DDBJ whole genome shotgun (WGS) entry which is preliminary data.</text>
</comment>
<protein>
    <submittedName>
        <fullName evidence="2">Uncharacterized protein</fullName>
    </submittedName>
</protein>
<reference evidence="2 3" key="1">
    <citation type="journal article" date="2022" name="G3 (Bethesda)">
        <title>Evaluating Illumina-, Nanopore-, and PacBio-based genome assembly strategies with the bald notothen, Trematomus borchgrevinki.</title>
        <authorList>
            <person name="Rayamajhi N."/>
            <person name="Cheng C.C."/>
            <person name="Catchen J.M."/>
        </authorList>
    </citation>
    <scope>NUCLEOTIDE SEQUENCE [LARGE SCALE GENOMIC DNA]</scope>
    <source>
        <strain evidence="2">AGRC-2024</strain>
    </source>
</reference>
<organism evidence="2 3">
    <name type="scientific">Pagothenia borchgrevinki</name>
    <name type="common">Bald rockcod</name>
    <name type="synonym">Trematomus borchgrevinki</name>
    <dbReference type="NCBI Taxonomy" id="8213"/>
    <lineage>
        <taxon>Eukaryota</taxon>
        <taxon>Metazoa</taxon>
        <taxon>Chordata</taxon>
        <taxon>Craniata</taxon>
        <taxon>Vertebrata</taxon>
        <taxon>Euteleostomi</taxon>
        <taxon>Actinopterygii</taxon>
        <taxon>Neopterygii</taxon>
        <taxon>Teleostei</taxon>
        <taxon>Neoteleostei</taxon>
        <taxon>Acanthomorphata</taxon>
        <taxon>Eupercaria</taxon>
        <taxon>Perciformes</taxon>
        <taxon>Notothenioidei</taxon>
        <taxon>Nototheniidae</taxon>
        <taxon>Pagothenia</taxon>
    </lineage>
</organism>
<keyword evidence="3" id="KW-1185">Reference proteome</keyword>
<feature type="compositionally biased region" description="Acidic residues" evidence="1">
    <location>
        <begin position="18"/>
        <end position="31"/>
    </location>
</feature>
<feature type="region of interest" description="Disordered" evidence="1">
    <location>
        <begin position="1"/>
        <end position="103"/>
    </location>
</feature>
<feature type="compositionally biased region" description="Basic and acidic residues" evidence="1">
    <location>
        <begin position="76"/>
        <end position="86"/>
    </location>
</feature>
<dbReference type="AlphaFoldDB" id="A0ABD2H0T8"/>
<evidence type="ECO:0000313" key="2">
    <source>
        <dbReference type="EMBL" id="KAL3059849.1"/>
    </source>
</evidence>
<evidence type="ECO:0000256" key="1">
    <source>
        <dbReference type="SAM" id="MobiDB-lite"/>
    </source>
</evidence>
<proteinExistence type="predicted"/>
<dbReference type="Proteomes" id="UP001619887">
    <property type="component" value="Unassembled WGS sequence"/>
</dbReference>
<accession>A0ABD2H0T8</accession>
<name>A0ABD2H0T8_PAGBO</name>
<reference evidence="2 3" key="2">
    <citation type="journal article" date="2024" name="G3 (Bethesda)">
        <title>The genome of the cryopelagic Antarctic bald notothen, Trematomus borchgrevinki.</title>
        <authorList>
            <person name="Rayamajhi N."/>
            <person name="Rivera-Colon A.G."/>
            <person name="Minhas B.F."/>
            <person name="Cheng C.C."/>
            <person name="Catchen J.M."/>
        </authorList>
    </citation>
    <scope>NUCLEOTIDE SEQUENCE [LARGE SCALE GENOMIC DNA]</scope>
    <source>
        <strain evidence="2">AGRC-2024</strain>
    </source>
</reference>
<sequence length="103" mass="10931">MDALYGLRPANFGREGGLEDDDAVVTSDEEQSQTTTDGSAPSPTQSQAQTPTRAQATPSASATPQRVVLGKRKRREEHPTDLREMLTADLPQQDSPAPAGTAP</sequence>
<dbReference type="EMBL" id="JBIYXZ010002073">
    <property type="protein sequence ID" value="KAL3059849.1"/>
    <property type="molecule type" value="Genomic_DNA"/>
</dbReference>
<gene>
    <name evidence="2" type="ORF">OYC64_014446</name>
</gene>
<evidence type="ECO:0000313" key="3">
    <source>
        <dbReference type="Proteomes" id="UP001619887"/>
    </source>
</evidence>